<keyword evidence="1" id="KW-1133">Transmembrane helix</keyword>
<reference evidence="2 3" key="1">
    <citation type="submission" date="2018-10" db="EMBL/GenBank/DDBJ databases">
        <title>Genomic Encyclopedia of Archaeal and Bacterial Type Strains, Phase II (KMG-II): from individual species to whole genera.</title>
        <authorList>
            <person name="Goeker M."/>
        </authorList>
    </citation>
    <scope>NUCLEOTIDE SEQUENCE [LARGE SCALE GENOMIC DNA]</scope>
    <source>
        <strain evidence="2 3">DSM 25217</strain>
    </source>
</reference>
<dbReference type="InterPro" id="IPR025461">
    <property type="entry name" value="ABA4-like"/>
</dbReference>
<dbReference type="PANTHER" id="PTHR34543:SF1">
    <property type="entry name" value="PROTEIN ABA DEFICIENT 4, CHLOROPLASTIC"/>
    <property type="match status" value="1"/>
</dbReference>
<evidence type="ECO:0000313" key="3">
    <source>
        <dbReference type="Proteomes" id="UP000271227"/>
    </source>
</evidence>
<keyword evidence="1" id="KW-0472">Membrane</keyword>
<dbReference type="PANTHER" id="PTHR34543">
    <property type="entry name" value="PROTEIN ABA DEFICIENT 4, CHLOROPLASTIC"/>
    <property type="match status" value="1"/>
</dbReference>
<gene>
    <name evidence="2" type="ORF">BXY39_2067</name>
</gene>
<dbReference type="RefSeq" id="WP_121938735.1">
    <property type="nucleotide sequence ID" value="NZ_REFR01000011.1"/>
</dbReference>
<dbReference type="InParanoid" id="A0A3M0CWA4"/>
<accession>A0A3M0CWA4</accession>
<name>A0A3M0CWA4_9PROT</name>
<sequence length="148" mass="15866">MTWNTLYLILNALVMPAWALLLLLPRARLTARIVHSALYPVVIGAIYAVSLAAGMMFGQSADGVGFSSLARVALLFDHPNGVITGWSHYLVFDLFIGAWIGRDGVRRGIAHIVAVPCLLGTYLFGPVGLLLYMAVRAVRGGGLSLAED</sequence>
<feature type="transmembrane region" description="Helical" evidence="1">
    <location>
        <begin position="112"/>
        <end position="135"/>
    </location>
</feature>
<dbReference type="Proteomes" id="UP000271227">
    <property type="component" value="Unassembled WGS sequence"/>
</dbReference>
<protein>
    <submittedName>
        <fullName evidence="2">Uncharacterized protein DUF4281</fullName>
    </submittedName>
</protein>
<evidence type="ECO:0000256" key="1">
    <source>
        <dbReference type="SAM" id="Phobius"/>
    </source>
</evidence>
<keyword evidence="1" id="KW-0812">Transmembrane</keyword>
<comment type="caution">
    <text evidence="2">The sequence shown here is derived from an EMBL/GenBank/DDBJ whole genome shotgun (WGS) entry which is preliminary data.</text>
</comment>
<dbReference type="OrthoDB" id="345237at2"/>
<feature type="transmembrane region" description="Helical" evidence="1">
    <location>
        <begin position="37"/>
        <end position="61"/>
    </location>
</feature>
<feature type="transmembrane region" description="Helical" evidence="1">
    <location>
        <begin position="6"/>
        <end position="25"/>
    </location>
</feature>
<evidence type="ECO:0000313" key="2">
    <source>
        <dbReference type="EMBL" id="RMB07973.1"/>
    </source>
</evidence>
<feature type="transmembrane region" description="Helical" evidence="1">
    <location>
        <begin position="81"/>
        <end position="100"/>
    </location>
</feature>
<dbReference type="EMBL" id="REFR01000011">
    <property type="protein sequence ID" value="RMB07973.1"/>
    <property type="molecule type" value="Genomic_DNA"/>
</dbReference>
<proteinExistence type="predicted"/>
<organism evidence="2 3">
    <name type="scientific">Eilatimonas milleporae</name>
    <dbReference type="NCBI Taxonomy" id="911205"/>
    <lineage>
        <taxon>Bacteria</taxon>
        <taxon>Pseudomonadati</taxon>
        <taxon>Pseudomonadota</taxon>
        <taxon>Alphaproteobacteria</taxon>
        <taxon>Kordiimonadales</taxon>
        <taxon>Kordiimonadaceae</taxon>
        <taxon>Eilatimonas</taxon>
    </lineage>
</organism>
<dbReference type="AlphaFoldDB" id="A0A3M0CWA4"/>
<keyword evidence="3" id="KW-1185">Reference proteome</keyword>
<dbReference type="Pfam" id="PF14108">
    <property type="entry name" value="ABA4-like"/>
    <property type="match status" value="1"/>
</dbReference>